<dbReference type="CDD" id="cd11318">
    <property type="entry name" value="AmyAc_bac_fung_AmyA"/>
    <property type="match status" value="1"/>
</dbReference>
<evidence type="ECO:0000313" key="11">
    <source>
        <dbReference type="EMBL" id="MTW05419.1"/>
    </source>
</evidence>
<dbReference type="NCBIfam" id="NF006968">
    <property type="entry name" value="PRK09441.1-1"/>
    <property type="match status" value="1"/>
</dbReference>
<feature type="binding site" evidence="8">
    <location>
        <position position="269"/>
    </location>
    <ligand>
        <name>Ca(2+)</name>
        <dbReference type="ChEBI" id="CHEBI:29108"/>
        <label>1</label>
    </ligand>
</feature>
<dbReference type="GO" id="GO:0005509">
    <property type="term" value="F:calcium ion binding"/>
    <property type="evidence" value="ECO:0007669"/>
    <property type="project" value="InterPro"/>
</dbReference>
<feature type="active site" description="Proton donor" evidence="7">
    <location>
        <position position="296"/>
    </location>
</feature>
<dbReference type="RefSeq" id="WP_155441769.1">
    <property type="nucleotide sequence ID" value="NZ_WNLA01000024.1"/>
</dbReference>
<dbReference type="InterPro" id="IPR017853">
    <property type="entry name" value="GH"/>
</dbReference>
<feature type="binding site" evidence="8">
    <location>
        <position position="217"/>
    </location>
    <ligand>
        <name>Ca(2+)</name>
        <dbReference type="ChEBI" id="CHEBI:29108"/>
        <label>2</label>
    </ligand>
</feature>
<feature type="binding site" evidence="8">
    <location>
        <position position="442"/>
    </location>
    <ligand>
        <name>Ca(2+)</name>
        <dbReference type="ChEBI" id="CHEBI:29108"/>
        <label>3</label>
    </ligand>
</feature>
<gene>
    <name evidence="11" type="ORF">GM668_25380</name>
</gene>
<dbReference type="PANTHER" id="PTHR43447">
    <property type="entry name" value="ALPHA-AMYLASE"/>
    <property type="match status" value="1"/>
</dbReference>
<feature type="binding site" evidence="8">
    <location>
        <position position="126"/>
    </location>
    <ligand>
        <name>Ca(2+)</name>
        <dbReference type="ChEBI" id="CHEBI:29108"/>
        <label>1</label>
    </ligand>
</feature>
<evidence type="ECO:0000256" key="4">
    <source>
        <dbReference type="ARBA" id="ARBA00022801"/>
    </source>
</evidence>
<comment type="similarity">
    <text evidence="2">Belongs to the glycosyl hydrolase 13 family.</text>
</comment>
<keyword evidence="9" id="KW-0732">Signal</keyword>
<evidence type="ECO:0000313" key="12">
    <source>
        <dbReference type="Proteomes" id="UP000484015"/>
    </source>
</evidence>
<dbReference type="InterPro" id="IPR006047">
    <property type="entry name" value="GH13_cat_dom"/>
</dbReference>
<evidence type="ECO:0000259" key="10">
    <source>
        <dbReference type="SMART" id="SM00642"/>
    </source>
</evidence>
<dbReference type="SUPFAM" id="SSF51445">
    <property type="entry name" value="(Trans)glycosidases"/>
    <property type="match status" value="1"/>
</dbReference>
<evidence type="ECO:0000256" key="9">
    <source>
        <dbReference type="SAM" id="SignalP"/>
    </source>
</evidence>
<dbReference type="EC" id="3.2.1.1" evidence="11"/>
<dbReference type="InterPro" id="IPR013776">
    <property type="entry name" value="A-amylase_thermo"/>
</dbReference>
<dbReference type="SUPFAM" id="SSF51011">
    <property type="entry name" value="Glycosyl hydrolase domain"/>
    <property type="match status" value="1"/>
</dbReference>
<dbReference type="PIRSF" id="PIRSF001021">
    <property type="entry name" value="Alph-amls_thrmst"/>
    <property type="match status" value="1"/>
</dbReference>
<keyword evidence="8" id="KW-0106">Calcium</keyword>
<comment type="caution">
    <text evidence="11">The sequence shown here is derived from an EMBL/GenBank/DDBJ whole genome shotgun (WGS) entry which is preliminary data.</text>
</comment>
<evidence type="ECO:0000256" key="1">
    <source>
        <dbReference type="ARBA" id="ARBA00001913"/>
    </source>
</evidence>
<proteinExistence type="inferred from homology"/>
<dbReference type="GO" id="GO:0004556">
    <property type="term" value="F:alpha-amylase activity"/>
    <property type="evidence" value="ECO:0007669"/>
    <property type="project" value="UniProtKB-EC"/>
</dbReference>
<dbReference type="Proteomes" id="UP000484015">
    <property type="component" value="Unassembled WGS sequence"/>
</dbReference>
<reference evidence="11 12" key="1">
    <citation type="submission" date="2019-11" db="EMBL/GenBank/DDBJ databases">
        <title>Type strains purchased from KCTC, JCM and DSMZ.</title>
        <authorList>
            <person name="Lu H."/>
        </authorList>
    </citation>
    <scope>NUCLEOTIDE SEQUENCE [LARGE SCALE GENOMIC DNA]</scope>
    <source>
        <strain evidence="11 12">KCTC 42409</strain>
    </source>
</reference>
<dbReference type="AlphaFoldDB" id="A0A6L6Q7J1"/>
<feature type="signal peptide" evidence="9">
    <location>
        <begin position="1"/>
        <end position="22"/>
    </location>
</feature>
<evidence type="ECO:0000256" key="3">
    <source>
        <dbReference type="ARBA" id="ARBA00022723"/>
    </source>
</evidence>
<feature type="binding site" evidence="8">
    <location>
        <position position="339"/>
    </location>
    <ligand>
        <name>Ca(2+)</name>
        <dbReference type="ChEBI" id="CHEBI:29108"/>
        <label>3</label>
    </ligand>
</feature>
<sequence>MQKIQQYIFGAALALSAGAAMAQTNGTMLQYFDWDSSGDGQHWNRVKNNAAAWANRGVTAFWLPPAYKGSGGVNDVGYAVYDLFDLGEFNQKGAVRTRWGTKAEYIAAIDAAHANGIQVYADIVLNHKMGAETTEWTTGVRVDQNNRNVEYGGDVSLQVWTSFNFPGRLQADGTLKYNNFRWTWYHFDGTDYAQNLGADGCTNCRIYKFRGTGKGWDPEVSTEYGNYDYLMGADVDFQHPDVRQHLKDWGVWYTNTAKLDGFRIDAAKHIMASYYPEWLSYVRSATSKPNAYAVAEYWDNDINRLNNYVNTVNPGSATTMSAFDVPLHAKFQAAGNAYGSFDMGSLLTNTLVSWQPTRAATFVDNHDTLDGRGLSSKVQDWFKPMAYATILLRSGGYPTVFLGDYEGVPGKVANHSWVLDQLMKARKFHAYGVQNDYFDHADVVGFTREGNAQHWYGLAVLMNDNQTTTGYKWMYVGAAHANQCFTDITNAVASQVCANASGWANFQAPPAKVTVWVRAGKYGLNTN</sequence>
<evidence type="ECO:0000256" key="2">
    <source>
        <dbReference type="ARBA" id="ARBA00008061"/>
    </source>
</evidence>
<feature type="chain" id="PRO_5027113060" evidence="9">
    <location>
        <begin position="23"/>
        <end position="527"/>
    </location>
</feature>
<dbReference type="NCBIfam" id="NF006969">
    <property type="entry name" value="PRK09441.1-2"/>
    <property type="match status" value="1"/>
</dbReference>
<organism evidence="11 12">
    <name type="scientific">Pseudoduganella ginsengisoli</name>
    <dbReference type="NCBI Taxonomy" id="1462440"/>
    <lineage>
        <taxon>Bacteria</taxon>
        <taxon>Pseudomonadati</taxon>
        <taxon>Pseudomonadota</taxon>
        <taxon>Betaproteobacteria</taxon>
        <taxon>Burkholderiales</taxon>
        <taxon>Oxalobacteraceae</taxon>
        <taxon>Telluria group</taxon>
        <taxon>Pseudoduganella</taxon>
    </lineage>
</organism>
<evidence type="ECO:0000256" key="8">
    <source>
        <dbReference type="PIRSR" id="PIRSR001021-2"/>
    </source>
</evidence>
<keyword evidence="6 11" id="KW-0326">Glycosidase</keyword>
<evidence type="ECO:0000256" key="5">
    <source>
        <dbReference type="ARBA" id="ARBA00023277"/>
    </source>
</evidence>
<protein>
    <submittedName>
        <fullName evidence="11">Alpha-amylase</fullName>
        <ecNumber evidence="11">3.2.1.1</ecNumber>
    </submittedName>
</protein>
<dbReference type="InterPro" id="IPR015237">
    <property type="entry name" value="Alpha-amylase_C_pro"/>
</dbReference>
<evidence type="ECO:0000256" key="6">
    <source>
        <dbReference type="ARBA" id="ARBA00023295"/>
    </source>
</evidence>
<keyword evidence="5" id="KW-0119">Carbohydrate metabolism</keyword>
<dbReference type="Gene3D" id="2.60.40.1180">
    <property type="entry name" value="Golgi alpha-mannosidase II"/>
    <property type="match status" value="1"/>
</dbReference>
<dbReference type="Gene3D" id="2.40.30.140">
    <property type="match status" value="1"/>
</dbReference>
<comment type="cofactor">
    <cofactor evidence="1">
        <name>Ca(2+)</name>
        <dbReference type="ChEBI" id="CHEBI:29108"/>
    </cofactor>
</comment>
<keyword evidence="3 8" id="KW-0479">Metal-binding</keyword>
<name>A0A6L6Q7J1_9BURK</name>
<dbReference type="SMART" id="SM00642">
    <property type="entry name" value="Aamy"/>
    <property type="match status" value="1"/>
</dbReference>
<evidence type="ECO:0000256" key="7">
    <source>
        <dbReference type="PIRSR" id="PIRSR001021-1"/>
    </source>
</evidence>
<dbReference type="GO" id="GO:0005975">
    <property type="term" value="P:carbohydrate metabolic process"/>
    <property type="evidence" value="ECO:0007669"/>
    <property type="project" value="InterPro"/>
</dbReference>
<keyword evidence="4 11" id="KW-0378">Hydrolase</keyword>
<feature type="binding site" evidence="8">
    <location>
        <position position="234"/>
    </location>
    <ligand>
        <name>Ca(2+)</name>
        <dbReference type="ChEBI" id="CHEBI:29108"/>
        <label>1</label>
    </ligand>
</feature>
<dbReference type="InterPro" id="IPR013780">
    <property type="entry name" value="Glyco_hydro_b"/>
</dbReference>
<dbReference type="EMBL" id="WNLA01000024">
    <property type="protein sequence ID" value="MTW05419.1"/>
    <property type="molecule type" value="Genomic_DNA"/>
</dbReference>
<feature type="active site" description="Nucleophile" evidence="7">
    <location>
        <position position="265"/>
    </location>
</feature>
<feature type="binding site" evidence="8">
    <location>
        <position position="464"/>
    </location>
    <ligand>
        <name>Ca(2+)</name>
        <dbReference type="ChEBI" id="CHEBI:29108"/>
        <label>3</label>
    </ligand>
</feature>
<feature type="binding site" evidence="8">
    <location>
        <position position="228"/>
    </location>
    <ligand>
        <name>Ca(2+)</name>
        <dbReference type="ChEBI" id="CHEBI:29108"/>
        <label>1</label>
    </ligand>
</feature>
<accession>A0A6L6Q7J1</accession>
<dbReference type="Pfam" id="PF09154">
    <property type="entry name" value="Alpha-amy_C_pro"/>
    <property type="match status" value="1"/>
</dbReference>
<feature type="domain" description="Glycosyl hydrolase family 13 catalytic" evidence="10">
    <location>
        <begin position="26"/>
        <end position="447"/>
    </location>
</feature>
<feature type="binding site" evidence="8">
    <location>
        <position position="188"/>
    </location>
    <ligand>
        <name>Ca(2+)</name>
        <dbReference type="ChEBI" id="CHEBI:29108"/>
        <label>2</label>
    </ligand>
</feature>
<dbReference type="Pfam" id="PF00128">
    <property type="entry name" value="Alpha-amylase"/>
    <property type="match status" value="1"/>
</dbReference>
<dbReference type="Gene3D" id="3.20.20.80">
    <property type="entry name" value="Glycosidases"/>
    <property type="match status" value="1"/>
</dbReference>
<dbReference type="OrthoDB" id="9805159at2"/>
<keyword evidence="12" id="KW-1185">Reference proteome</keyword>
<feature type="binding site" evidence="8">
    <location>
        <position position="236"/>
    </location>
    <ligand>
        <name>Ca(2+)</name>
        <dbReference type="ChEBI" id="CHEBI:29108"/>
        <label>2</label>
    </ligand>
</feature>